<keyword evidence="2" id="KW-0645">Protease</keyword>
<feature type="compositionally biased region" description="Polar residues" evidence="5">
    <location>
        <begin position="450"/>
        <end position="461"/>
    </location>
</feature>
<dbReference type="Proteomes" id="UP001501257">
    <property type="component" value="Unassembled WGS sequence"/>
</dbReference>
<evidence type="ECO:0000256" key="6">
    <source>
        <dbReference type="SAM" id="SignalP"/>
    </source>
</evidence>
<feature type="compositionally biased region" description="Basic and acidic residues" evidence="5">
    <location>
        <begin position="327"/>
        <end position="341"/>
    </location>
</feature>
<comment type="caution">
    <text evidence="8">The sequence shown here is derived from an EMBL/GenBank/DDBJ whole genome shotgun (WGS) entry which is preliminary data.</text>
</comment>
<evidence type="ECO:0000256" key="1">
    <source>
        <dbReference type="ARBA" id="ARBA00007074"/>
    </source>
</evidence>
<keyword evidence="4" id="KW-0788">Thiol protease</keyword>
<gene>
    <name evidence="8" type="ORF">GCM10025778_03830</name>
</gene>
<feature type="signal peptide" evidence="6">
    <location>
        <begin position="1"/>
        <end position="29"/>
    </location>
</feature>
<evidence type="ECO:0000313" key="9">
    <source>
        <dbReference type="Proteomes" id="UP001501257"/>
    </source>
</evidence>
<dbReference type="PROSITE" id="PS51935">
    <property type="entry name" value="NLPC_P60"/>
    <property type="match status" value="1"/>
</dbReference>
<proteinExistence type="inferred from homology"/>
<accession>A0ABP9TJ73</accession>
<keyword evidence="3" id="KW-0378">Hydrolase</keyword>
<feature type="compositionally biased region" description="Basic and acidic residues" evidence="5">
    <location>
        <begin position="354"/>
        <end position="366"/>
    </location>
</feature>
<organism evidence="8 9">
    <name type="scientific">Paeniglutamicibacter antarcticus</name>
    <dbReference type="NCBI Taxonomy" id="494023"/>
    <lineage>
        <taxon>Bacteria</taxon>
        <taxon>Bacillati</taxon>
        <taxon>Actinomycetota</taxon>
        <taxon>Actinomycetes</taxon>
        <taxon>Micrococcales</taxon>
        <taxon>Micrococcaceae</taxon>
        <taxon>Paeniglutamicibacter</taxon>
    </lineage>
</organism>
<sequence length="573" mass="60356">MAIRNTLGVAACSIALAAACFTSGLPAAAAPLTESSAVNVFAQPNSIGIVLPTQAQLLAAKSDPEALNALVDRLESQIESGRQSIITAEAAALDAQDTLLNADQLLAERTQAATEAGTEAEKATEFLLSSKEEVGALASDLYRNGGINPGVVTLLEDTEDNDVLYKASTMDALSANRTTTVSNAEDATALWTAWQNYAADAAEAADAATEAQRTAATEATTTLSGYQASVAPQEKLRDELIGQLAYLHEVDAAKEAERIAEKEAAAEAKKLQELIDNPAKAEPLVIQLDEESEVKPLAVPPKVPNERPKGQRLVPKAPELAVAIPPKVREEESAPEPKPEATEAPAPKPTPKPEVPKETVKPKPKPEPTQAPAPKPTPKPEAPKETVKPKPKPEPTQAPAPKPTPKPEAPKETVKPKPKPSPKPTIAPQAPKESIKPKPEPKPEPPQSSGNYNSAIDWGQSTANDNSKGYVFGANGPTNYDCSSFTKAAFSKSGIGLPRTSSQQYAAAPNKVPLSQLRRGDLVFSSSNGGSSFYHVAIYLGGGQVLHARNPASGISVTPLSWVNNLHSYAGRY</sequence>
<evidence type="ECO:0000256" key="2">
    <source>
        <dbReference type="ARBA" id="ARBA00022670"/>
    </source>
</evidence>
<feature type="compositionally biased region" description="Basic and acidic residues" evidence="5">
    <location>
        <begin position="433"/>
        <end position="443"/>
    </location>
</feature>
<protein>
    <recommendedName>
        <fullName evidence="7">NlpC/P60 domain-containing protein</fullName>
    </recommendedName>
</protein>
<dbReference type="EMBL" id="BAABLK010000006">
    <property type="protein sequence ID" value="GAA5225853.1"/>
    <property type="molecule type" value="Genomic_DNA"/>
</dbReference>
<dbReference type="Gene3D" id="3.90.1720.10">
    <property type="entry name" value="endopeptidase domain like (from Nostoc punctiforme)"/>
    <property type="match status" value="1"/>
</dbReference>
<feature type="chain" id="PRO_5045393385" description="NlpC/P60 domain-containing protein" evidence="6">
    <location>
        <begin position="30"/>
        <end position="573"/>
    </location>
</feature>
<feature type="compositionally biased region" description="Basic and acidic residues" evidence="5">
    <location>
        <begin position="381"/>
        <end position="393"/>
    </location>
</feature>
<keyword evidence="6" id="KW-0732">Signal</keyword>
<evidence type="ECO:0000256" key="5">
    <source>
        <dbReference type="SAM" id="MobiDB-lite"/>
    </source>
</evidence>
<feature type="compositionally biased region" description="Pro residues" evidence="5">
    <location>
        <begin position="394"/>
        <end position="407"/>
    </location>
</feature>
<dbReference type="InterPro" id="IPR000064">
    <property type="entry name" value="NLP_P60_dom"/>
</dbReference>
<evidence type="ECO:0000256" key="4">
    <source>
        <dbReference type="ARBA" id="ARBA00022807"/>
    </source>
</evidence>
<dbReference type="PROSITE" id="PS51257">
    <property type="entry name" value="PROKAR_LIPOPROTEIN"/>
    <property type="match status" value="1"/>
</dbReference>
<dbReference type="InterPro" id="IPR051202">
    <property type="entry name" value="Peptidase_C40"/>
</dbReference>
<keyword evidence="9" id="KW-1185">Reference proteome</keyword>
<evidence type="ECO:0000313" key="8">
    <source>
        <dbReference type="EMBL" id="GAA5225853.1"/>
    </source>
</evidence>
<dbReference type="PANTHER" id="PTHR47053:SF1">
    <property type="entry name" value="MUREIN DD-ENDOPEPTIDASE MEPH-RELATED"/>
    <property type="match status" value="1"/>
</dbReference>
<evidence type="ECO:0000256" key="3">
    <source>
        <dbReference type="ARBA" id="ARBA00022801"/>
    </source>
</evidence>
<dbReference type="PANTHER" id="PTHR47053">
    <property type="entry name" value="MUREIN DD-ENDOPEPTIDASE MEPH-RELATED"/>
    <property type="match status" value="1"/>
</dbReference>
<evidence type="ECO:0000259" key="7">
    <source>
        <dbReference type="PROSITE" id="PS51935"/>
    </source>
</evidence>
<dbReference type="InterPro" id="IPR038765">
    <property type="entry name" value="Papain-like_cys_pep_sf"/>
</dbReference>
<name>A0ABP9TJ73_9MICC</name>
<feature type="domain" description="NlpC/P60" evidence="7">
    <location>
        <begin position="449"/>
        <end position="573"/>
    </location>
</feature>
<dbReference type="RefSeq" id="WP_210102181.1">
    <property type="nucleotide sequence ID" value="NZ_BAABLK010000006.1"/>
</dbReference>
<dbReference type="Pfam" id="PF00877">
    <property type="entry name" value="NLPC_P60"/>
    <property type="match status" value="1"/>
</dbReference>
<dbReference type="SUPFAM" id="SSF54001">
    <property type="entry name" value="Cysteine proteinases"/>
    <property type="match status" value="1"/>
</dbReference>
<reference evidence="9" key="1">
    <citation type="journal article" date="2019" name="Int. J. Syst. Evol. Microbiol.">
        <title>The Global Catalogue of Microorganisms (GCM) 10K type strain sequencing project: providing services to taxonomists for standard genome sequencing and annotation.</title>
        <authorList>
            <consortium name="The Broad Institute Genomics Platform"/>
            <consortium name="The Broad Institute Genome Sequencing Center for Infectious Disease"/>
            <person name="Wu L."/>
            <person name="Ma J."/>
        </authorList>
    </citation>
    <scope>NUCLEOTIDE SEQUENCE [LARGE SCALE GENOMIC DNA]</scope>
    <source>
        <strain evidence="9">JCM 18952</strain>
    </source>
</reference>
<feature type="region of interest" description="Disordered" evidence="5">
    <location>
        <begin position="297"/>
        <end position="461"/>
    </location>
</feature>
<feature type="compositionally biased region" description="Pro residues" evidence="5">
    <location>
        <begin position="367"/>
        <end position="380"/>
    </location>
</feature>
<comment type="similarity">
    <text evidence="1">Belongs to the peptidase C40 family.</text>
</comment>